<keyword evidence="3" id="KW-1185">Reference proteome</keyword>
<dbReference type="KEGG" id="tpav:HRQ91_05935"/>
<organism evidence="2 3">
    <name type="scientific">Treponema parvum</name>
    <dbReference type="NCBI Taxonomy" id="138851"/>
    <lineage>
        <taxon>Bacteria</taxon>
        <taxon>Pseudomonadati</taxon>
        <taxon>Spirochaetota</taxon>
        <taxon>Spirochaetia</taxon>
        <taxon>Spirochaetales</taxon>
        <taxon>Treponemataceae</taxon>
        <taxon>Treponema</taxon>
    </lineage>
</organism>
<reference evidence="2 3" key="1">
    <citation type="journal article" date="2021" name="Microbiol. Resour. Announc.">
        <title>Complete Genome Sequences of Three Human Oral Treponema parvum Isolates.</title>
        <authorList>
            <person name="Zeng H."/>
            <person name="Watt R.M."/>
        </authorList>
    </citation>
    <scope>NUCLEOTIDE SEQUENCE [LARGE SCALE GENOMIC DNA]</scope>
    <source>
        <strain evidence="2 3">ATCC 700770</strain>
    </source>
</reference>
<evidence type="ECO:0000313" key="3">
    <source>
        <dbReference type="Proteomes" id="UP000671908"/>
    </source>
</evidence>
<accession>A0A975F3M9</accession>
<evidence type="ECO:0000256" key="1">
    <source>
        <dbReference type="SAM" id="Phobius"/>
    </source>
</evidence>
<protein>
    <submittedName>
        <fullName evidence="2">Uncharacterized protein</fullName>
    </submittedName>
</protein>
<feature type="transmembrane region" description="Helical" evidence="1">
    <location>
        <begin position="102"/>
        <end position="122"/>
    </location>
</feature>
<gene>
    <name evidence="2" type="ORF">HRQ91_05935</name>
</gene>
<dbReference type="Proteomes" id="UP000671908">
    <property type="component" value="Chromosome"/>
</dbReference>
<keyword evidence="1" id="KW-0812">Transmembrane</keyword>
<dbReference type="AlphaFoldDB" id="A0A975F3M9"/>
<keyword evidence="1" id="KW-0472">Membrane</keyword>
<proteinExistence type="predicted"/>
<name>A0A975F3M9_9SPIR</name>
<sequence length="137" mass="14619">MACFLVPAAEAIVTTVAANVIKSKEKEESVKLSLSDGSVQEATKIKFSTKLGWLNKLLWGGSALLAFEHLWHGEVVPFFPFLTAVENGETAEMLAEMGSAGVMMAVLVTAVWVGMLAVSSVVEKRALRAPKLAQEGV</sequence>
<evidence type="ECO:0000313" key="2">
    <source>
        <dbReference type="EMBL" id="QTQ14029.1"/>
    </source>
</evidence>
<keyword evidence="1" id="KW-1133">Transmembrane helix</keyword>
<dbReference type="RefSeq" id="WP_210118724.1">
    <property type="nucleotide sequence ID" value="NZ_CP054142.1"/>
</dbReference>
<dbReference type="EMBL" id="CP054142">
    <property type="protein sequence ID" value="QTQ14029.1"/>
    <property type="molecule type" value="Genomic_DNA"/>
</dbReference>